<comment type="caution">
    <text evidence="3">The sequence shown here is derived from an EMBL/GenBank/DDBJ whole genome shotgun (WGS) entry which is preliminary data.</text>
</comment>
<keyword evidence="3" id="KW-0503">Monooxygenase</keyword>
<dbReference type="PANTHER" id="PTHR43422:SF3">
    <property type="entry name" value="THIAMINE THIAZOLE SYNTHASE"/>
    <property type="match status" value="1"/>
</dbReference>
<dbReference type="GO" id="GO:0004497">
    <property type="term" value="F:monooxygenase activity"/>
    <property type="evidence" value="ECO:0007669"/>
    <property type="project" value="UniProtKB-KW"/>
</dbReference>
<proteinExistence type="predicted"/>
<name>A0ABS3XVR0_9ACTN</name>
<dbReference type="Proteomes" id="UP000721954">
    <property type="component" value="Unassembled WGS sequence"/>
</dbReference>
<accession>A0ABS3XVR0</accession>
<keyword evidence="4" id="KW-1185">Reference proteome</keyword>
<organism evidence="3 4">
    <name type="scientific">Streptomyces smyrnaeus</name>
    <dbReference type="NCBI Taxonomy" id="1387713"/>
    <lineage>
        <taxon>Bacteria</taxon>
        <taxon>Bacillati</taxon>
        <taxon>Actinomycetota</taxon>
        <taxon>Actinomycetes</taxon>
        <taxon>Kitasatosporales</taxon>
        <taxon>Streptomycetaceae</taxon>
        <taxon>Streptomyces</taxon>
    </lineage>
</organism>
<dbReference type="PANTHER" id="PTHR43422">
    <property type="entry name" value="THIAMINE THIAZOLE SYNTHASE"/>
    <property type="match status" value="1"/>
</dbReference>
<evidence type="ECO:0000313" key="4">
    <source>
        <dbReference type="Proteomes" id="UP000721954"/>
    </source>
</evidence>
<evidence type="ECO:0000256" key="1">
    <source>
        <dbReference type="SAM" id="MobiDB-lite"/>
    </source>
</evidence>
<evidence type="ECO:0000313" key="3">
    <source>
        <dbReference type="EMBL" id="MBO8199488.1"/>
    </source>
</evidence>
<dbReference type="SUPFAM" id="SSF51905">
    <property type="entry name" value="FAD/NAD(P)-binding domain"/>
    <property type="match status" value="1"/>
</dbReference>
<feature type="region of interest" description="Disordered" evidence="1">
    <location>
        <begin position="1"/>
        <end position="55"/>
    </location>
</feature>
<dbReference type="Pfam" id="PF01494">
    <property type="entry name" value="FAD_binding_3"/>
    <property type="match status" value="1"/>
</dbReference>
<dbReference type="InterPro" id="IPR036188">
    <property type="entry name" value="FAD/NAD-bd_sf"/>
</dbReference>
<dbReference type="InterPro" id="IPR002938">
    <property type="entry name" value="FAD-bd"/>
</dbReference>
<feature type="domain" description="FAD-binding" evidence="2">
    <location>
        <begin position="59"/>
        <end position="396"/>
    </location>
</feature>
<sequence length="529" mass="57001">MSVTAPGPRVSGVTRKSPSSSRRWGGRPGSGPGPPRARGRPSGAATRRKGIVTRPGHGIVVGGSWAGMLAAHVLARHLDSVTVVERDALPDEPRHRKGTPQARHGHILWSEGAGIVENLLPGTSEELLAAGARKLRFQTDLVTLTSHGWQHRFPPRQFGLMCTRPLLDWTVRRRILAGGRITLRERTEVLELAGDGRRVTGVGLRDIDSGVRETLEADLVVDASGRGSRVRRWLTGLGLPAVEEDVVDVGMAYASRMYRAPEGATELFPAVNVAADHRERKPGRFGVVYPQEDGQWMVTLSCTRGGQLPTREEDFLAYTDTLRDPLVKDLISQVEPLTPVSASRLGINRRLYPERLAHWPDGLVVLGDSLAVFNPIYGHGMSAAARGAAALDEQLSRPFGPGAAHRAQRAISAAVDDPWIMAASKDIAFVNCRNNATDPRLTGGATARQTFADLVAGRSIRSPEVSDVVTDVMSMTSPQSTLGSSDFMALLHSDGMRPDLAEPPLSQEEMDLVGLRPRSAVGARGAVAR</sequence>
<reference evidence="3 4" key="1">
    <citation type="submission" date="2021-02" db="EMBL/GenBank/DDBJ databases">
        <title>Streptomyces spirodelae sp. nov., isolated from duckweed.</title>
        <authorList>
            <person name="Saimee Y."/>
            <person name="Duangmal K."/>
        </authorList>
    </citation>
    <scope>NUCLEOTIDE SEQUENCE [LARGE SCALE GENOMIC DNA]</scope>
    <source>
        <strain evidence="3 4">DSM 42105</strain>
    </source>
</reference>
<protein>
    <submittedName>
        <fullName evidence="3">FAD-dependent monooxygenase</fullName>
    </submittedName>
</protein>
<evidence type="ECO:0000259" key="2">
    <source>
        <dbReference type="Pfam" id="PF01494"/>
    </source>
</evidence>
<gene>
    <name evidence="3" type="ORF">JW613_14460</name>
</gene>
<dbReference type="Gene3D" id="3.50.50.60">
    <property type="entry name" value="FAD/NAD(P)-binding domain"/>
    <property type="match status" value="1"/>
</dbReference>
<dbReference type="EMBL" id="JAFFZM010000007">
    <property type="protein sequence ID" value="MBO8199488.1"/>
    <property type="molecule type" value="Genomic_DNA"/>
</dbReference>
<keyword evidence="3" id="KW-0560">Oxidoreductase</keyword>